<evidence type="ECO:0000256" key="4">
    <source>
        <dbReference type="ARBA" id="ARBA00022801"/>
    </source>
</evidence>
<feature type="domain" description="Nucleoside phosphorylase" evidence="6">
    <location>
        <begin position="3"/>
        <end position="229"/>
    </location>
</feature>
<dbReference type="InterPro" id="IPR035994">
    <property type="entry name" value="Nucleoside_phosphorylase_sf"/>
</dbReference>
<dbReference type="InterPro" id="IPR010049">
    <property type="entry name" value="MTA_SAH_Nsdase"/>
</dbReference>
<comment type="pathway">
    <text evidence="1">Amino-acid biosynthesis; L-methionine biosynthesis via salvage pathway; S-methyl-5-thio-alpha-D-ribose 1-phosphate from S-methyl-5'-thioadenosine (hydrolase route): step 1/2.</text>
</comment>
<dbReference type="EC" id="3.2.2.9" evidence="2"/>
<dbReference type="Pfam" id="PF01048">
    <property type="entry name" value="PNP_UDP_1"/>
    <property type="match status" value="1"/>
</dbReference>
<dbReference type="InterPro" id="IPR000845">
    <property type="entry name" value="Nucleoside_phosphorylase_d"/>
</dbReference>
<keyword evidence="4" id="KW-0378">Hydrolase</keyword>
<keyword evidence="5" id="KW-0486">Methionine biosynthesis</keyword>
<organism evidence="7 8">
    <name type="scientific">Pseudorhodoferax aquiterrae</name>
    <dbReference type="NCBI Taxonomy" id="747304"/>
    <lineage>
        <taxon>Bacteria</taxon>
        <taxon>Pseudomonadati</taxon>
        <taxon>Pseudomonadota</taxon>
        <taxon>Betaproteobacteria</taxon>
        <taxon>Burkholderiales</taxon>
        <taxon>Comamonadaceae</taxon>
    </lineage>
</organism>
<dbReference type="Proteomes" id="UP000626210">
    <property type="component" value="Unassembled WGS sequence"/>
</dbReference>
<protein>
    <recommendedName>
        <fullName evidence="2">adenosylhomocysteine nucleosidase</fullName>
        <ecNumber evidence="2">3.2.2.9</ecNumber>
    </recommendedName>
</protein>
<dbReference type="RefSeq" id="WP_189689840.1">
    <property type="nucleotide sequence ID" value="NZ_BMYK01000024.1"/>
</dbReference>
<dbReference type="EMBL" id="BMYK01000024">
    <property type="protein sequence ID" value="GHC97595.1"/>
    <property type="molecule type" value="Genomic_DNA"/>
</dbReference>
<evidence type="ECO:0000256" key="2">
    <source>
        <dbReference type="ARBA" id="ARBA00011974"/>
    </source>
</evidence>
<evidence type="ECO:0000256" key="3">
    <source>
        <dbReference type="ARBA" id="ARBA00022605"/>
    </source>
</evidence>
<dbReference type="PANTHER" id="PTHR46832">
    <property type="entry name" value="5'-METHYLTHIOADENOSINE/S-ADENOSYLHOMOCYSTEINE NUCLEOSIDASE"/>
    <property type="match status" value="1"/>
</dbReference>
<proteinExistence type="predicted"/>
<dbReference type="CDD" id="cd09008">
    <property type="entry name" value="MTAN"/>
    <property type="match status" value="1"/>
</dbReference>
<sequence length="232" mass="24559">MRTAIVSAMREELAAVLALLPDEQCERVAGREFWVGHLHGQEVVAVLARIGKVAAATTATLLAERFRVDRVVFTGVAGGIGAGVNVGDAVVADAFLQHDMDASPLFPRHEVPLYGMSRFEADPALRAALLQAARQALPQARVHEGLIVSGDRFVSSTAEVRALRAALPDVLAVEMEGAAFAQVCHDFDLPFAAVRTISDRADEAAHGDFLQFVRTVASPASAAIVQALLAAT</sequence>
<evidence type="ECO:0000256" key="5">
    <source>
        <dbReference type="ARBA" id="ARBA00023167"/>
    </source>
</evidence>
<evidence type="ECO:0000313" key="8">
    <source>
        <dbReference type="Proteomes" id="UP000626210"/>
    </source>
</evidence>
<keyword evidence="3" id="KW-0028">Amino-acid biosynthesis</keyword>
<evidence type="ECO:0000259" key="6">
    <source>
        <dbReference type="Pfam" id="PF01048"/>
    </source>
</evidence>
<evidence type="ECO:0000256" key="1">
    <source>
        <dbReference type="ARBA" id="ARBA00004945"/>
    </source>
</evidence>
<accession>A0ABQ3G8U0</accession>
<comment type="caution">
    <text evidence="7">The sequence shown here is derived from an EMBL/GenBank/DDBJ whole genome shotgun (WGS) entry which is preliminary data.</text>
</comment>
<dbReference type="NCBIfam" id="TIGR01704">
    <property type="entry name" value="MTA_SAH-Nsdase"/>
    <property type="match status" value="1"/>
</dbReference>
<reference evidence="8" key="1">
    <citation type="journal article" date="2019" name="Int. J. Syst. Evol. Microbiol.">
        <title>The Global Catalogue of Microorganisms (GCM) 10K type strain sequencing project: providing services to taxonomists for standard genome sequencing and annotation.</title>
        <authorList>
            <consortium name="The Broad Institute Genomics Platform"/>
            <consortium name="The Broad Institute Genome Sequencing Center for Infectious Disease"/>
            <person name="Wu L."/>
            <person name="Ma J."/>
        </authorList>
    </citation>
    <scope>NUCLEOTIDE SEQUENCE [LARGE SCALE GENOMIC DNA]</scope>
    <source>
        <strain evidence="8">KCTC 23314</strain>
    </source>
</reference>
<keyword evidence="8" id="KW-1185">Reference proteome</keyword>
<dbReference type="SUPFAM" id="SSF53167">
    <property type="entry name" value="Purine and uridine phosphorylases"/>
    <property type="match status" value="1"/>
</dbReference>
<name>A0ABQ3G8U0_9BURK</name>
<evidence type="ECO:0000313" key="7">
    <source>
        <dbReference type="EMBL" id="GHC97595.1"/>
    </source>
</evidence>
<dbReference type="NCBIfam" id="NF004079">
    <property type="entry name" value="PRK05584.1"/>
    <property type="match status" value="1"/>
</dbReference>
<gene>
    <name evidence="7" type="ORF">GCM10007320_52540</name>
</gene>
<dbReference type="PANTHER" id="PTHR46832:SF1">
    <property type="entry name" value="5'-METHYLTHIOADENOSINE_S-ADENOSYLHOMOCYSTEINE NUCLEOSIDASE"/>
    <property type="match status" value="1"/>
</dbReference>
<dbReference type="Gene3D" id="3.40.50.1580">
    <property type="entry name" value="Nucleoside phosphorylase domain"/>
    <property type="match status" value="1"/>
</dbReference>